<proteinExistence type="predicted"/>
<feature type="compositionally biased region" description="Polar residues" evidence="1">
    <location>
        <begin position="112"/>
        <end position="122"/>
    </location>
</feature>
<gene>
    <name evidence="2" type="ORF">AB0L16_09050</name>
</gene>
<evidence type="ECO:0000256" key="1">
    <source>
        <dbReference type="SAM" id="MobiDB-lite"/>
    </source>
</evidence>
<evidence type="ECO:0000313" key="2">
    <source>
        <dbReference type="EMBL" id="MEV5506613.1"/>
    </source>
</evidence>
<dbReference type="EMBL" id="JBFAUK010000005">
    <property type="protein sequence ID" value="MEV5506613.1"/>
    <property type="molecule type" value="Genomic_DNA"/>
</dbReference>
<keyword evidence="3" id="KW-1185">Reference proteome</keyword>
<name>A0ABV3JVB4_STRON</name>
<dbReference type="Proteomes" id="UP001552594">
    <property type="component" value="Unassembled WGS sequence"/>
</dbReference>
<protein>
    <submittedName>
        <fullName evidence="2">Uncharacterized protein</fullName>
    </submittedName>
</protein>
<feature type="region of interest" description="Disordered" evidence="1">
    <location>
        <begin position="76"/>
        <end position="136"/>
    </location>
</feature>
<feature type="compositionally biased region" description="Basic and acidic residues" evidence="1">
    <location>
        <begin position="89"/>
        <end position="102"/>
    </location>
</feature>
<comment type="caution">
    <text evidence="2">The sequence shown here is derived from an EMBL/GenBank/DDBJ whole genome shotgun (WGS) entry which is preliminary data.</text>
</comment>
<reference evidence="2 3" key="1">
    <citation type="submission" date="2024-06" db="EMBL/GenBank/DDBJ databases">
        <title>The Natural Products Discovery Center: Release of the First 8490 Sequenced Strains for Exploring Actinobacteria Biosynthetic Diversity.</title>
        <authorList>
            <person name="Kalkreuter E."/>
            <person name="Kautsar S.A."/>
            <person name="Yang D."/>
            <person name="Bader C.D."/>
            <person name="Teijaro C.N."/>
            <person name="Fluegel L."/>
            <person name="Davis C.M."/>
            <person name="Simpson J.R."/>
            <person name="Lauterbach L."/>
            <person name="Steele A.D."/>
            <person name="Gui C."/>
            <person name="Meng S."/>
            <person name="Li G."/>
            <person name="Viehrig K."/>
            <person name="Ye F."/>
            <person name="Su P."/>
            <person name="Kiefer A.F."/>
            <person name="Nichols A."/>
            <person name="Cepeda A.J."/>
            <person name="Yan W."/>
            <person name="Fan B."/>
            <person name="Jiang Y."/>
            <person name="Adhikari A."/>
            <person name="Zheng C.-J."/>
            <person name="Schuster L."/>
            <person name="Cowan T.M."/>
            <person name="Smanski M.J."/>
            <person name="Chevrette M.G."/>
            <person name="De Carvalho L.P.S."/>
            <person name="Shen B."/>
        </authorList>
    </citation>
    <scope>NUCLEOTIDE SEQUENCE [LARGE SCALE GENOMIC DNA]</scope>
    <source>
        <strain evidence="2 3">NPDC052347</strain>
    </source>
</reference>
<evidence type="ECO:0000313" key="3">
    <source>
        <dbReference type="Proteomes" id="UP001552594"/>
    </source>
</evidence>
<dbReference type="RefSeq" id="WP_364852946.1">
    <property type="nucleotide sequence ID" value="NZ_JBFAUK010000005.1"/>
</dbReference>
<accession>A0ABV3JVB4</accession>
<organism evidence="2 3">
    <name type="scientific">Streptomyces orinoci</name>
    <name type="common">Streptoverticillium orinoci</name>
    <dbReference type="NCBI Taxonomy" id="67339"/>
    <lineage>
        <taxon>Bacteria</taxon>
        <taxon>Bacillati</taxon>
        <taxon>Actinomycetota</taxon>
        <taxon>Actinomycetes</taxon>
        <taxon>Kitasatosporales</taxon>
        <taxon>Streptomycetaceae</taxon>
        <taxon>Streptomyces</taxon>
    </lineage>
</organism>
<sequence>MDTVITELAVERVKFTCGQCWHEWSTDYDVQHYRDDTGHEWEYFSKDGIAVASPYTPAGAPPCPRCGRHWVGRLLARRPIPTPPGPARTPREKIEAGHRPERQTAPLLGASAHTQPTPSMPSEHQPGPEASTQGPR</sequence>